<reference evidence="2 3" key="1">
    <citation type="journal article" date="2012" name="Genet. Mol. Biol.">
        <title>Analysis of 16S rRNA and mxaF genes revealing insights into Methylobacterium niche-specific plant association.</title>
        <authorList>
            <person name="Dourado M.N."/>
            <person name="Andreote F.D."/>
            <person name="Dini-Andreote F."/>
            <person name="Conti R."/>
            <person name="Araujo J.M."/>
            <person name="Araujo W.L."/>
        </authorList>
    </citation>
    <scope>NUCLEOTIDE SEQUENCE [LARGE SCALE GENOMIC DNA]</scope>
    <source>
        <strain evidence="2 3">SR1.6/4</strain>
    </source>
</reference>
<gene>
    <name evidence="2" type="ORF">MRSR164_11130</name>
</gene>
<protein>
    <recommendedName>
        <fullName evidence="4">Sensor histidine kinase</fullName>
    </recommendedName>
</protein>
<organism evidence="2 3">
    <name type="scientific">Methylobacterium radiotolerans</name>
    <dbReference type="NCBI Taxonomy" id="31998"/>
    <lineage>
        <taxon>Bacteria</taxon>
        <taxon>Pseudomonadati</taxon>
        <taxon>Pseudomonadota</taxon>
        <taxon>Alphaproteobacteria</taxon>
        <taxon>Hyphomicrobiales</taxon>
        <taxon>Methylobacteriaceae</taxon>
        <taxon>Methylobacterium</taxon>
    </lineage>
</organism>
<evidence type="ECO:0000256" key="1">
    <source>
        <dbReference type="SAM" id="Phobius"/>
    </source>
</evidence>
<keyword evidence="1" id="KW-1133">Transmembrane helix</keyword>
<evidence type="ECO:0000313" key="3">
    <source>
        <dbReference type="Proteomes" id="UP001349262"/>
    </source>
</evidence>
<keyword evidence="3" id="KW-1185">Reference proteome</keyword>
<evidence type="ECO:0000313" key="2">
    <source>
        <dbReference type="EMBL" id="MEE7457313.1"/>
    </source>
</evidence>
<comment type="caution">
    <text evidence="2">The sequence shown here is derived from an EMBL/GenBank/DDBJ whole genome shotgun (WGS) entry which is preliminary data.</text>
</comment>
<evidence type="ECO:0008006" key="4">
    <source>
        <dbReference type="Google" id="ProtNLM"/>
    </source>
</evidence>
<feature type="transmembrane region" description="Helical" evidence="1">
    <location>
        <begin position="7"/>
        <end position="33"/>
    </location>
</feature>
<proteinExistence type="predicted"/>
<sequence>MNRPTRWVLWTLTNITVLLTLNGAISLGVWVVVRSMTFADPFAEQAASHYLRAIPAEIELTSMIAQGSDMTLFDPLIPIRREACGGAAFQLSDEAAAQLEFRGLAHLGSARTGRGYVGGPEEPYWTYQPWQETPVPSTWIGDGKWASGFGCLKEGARHFDADAVYKAVREPGAYFTTGRESEMVIIPRLRLLVLTYLG</sequence>
<keyword evidence="1" id="KW-0812">Transmembrane</keyword>
<accession>A0ABU7TAG0</accession>
<name>A0ABU7TAG0_9HYPH</name>
<keyword evidence="1" id="KW-0472">Membrane</keyword>
<dbReference type="Proteomes" id="UP001349262">
    <property type="component" value="Unassembled WGS sequence"/>
</dbReference>
<dbReference type="EMBL" id="MLBY01000004">
    <property type="protein sequence ID" value="MEE7457313.1"/>
    <property type="molecule type" value="Genomic_DNA"/>
</dbReference>